<sequence>MANNRWRSLRKASWGLNINLLDGSYVGWHTRRHKNFKRDRYRGWKRASVKNKIPYHAKLSQYIKAVQGGRMVAKSKAINSTWSGGAIVTKITDNETINIYTDLKRGDHD</sequence>
<dbReference type="RefSeq" id="WP_145993350.1">
    <property type="nucleotide sequence ID" value="NZ_BCMI01000031.1"/>
</dbReference>
<dbReference type="Proteomes" id="UP000198414">
    <property type="component" value="Unassembled WGS sequence"/>
</dbReference>
<comment type="caution">
    <text evidence="1">The sequence shown here is derived from an EMBL/GenBank/DDBJ whole genome shotgun (WGS) entry which is preliminary data.</text>
</comment>
<dbReference type="AlphaFoldDB" id="A0A1Z5IYQ1"/>
<evidence type="ECO:0000313" key="2">
    <source>
        <dbReference type="Proteomes" id="UP000198414"/>
    </source>
</evidence>
<dbReference type="EMBL" id="BCMI01000031">
    <property type="protein sequence ID" value="GAX06960.1"/>
    <property type="molecule type" value="Genomic_DNA"/>
</dbReference>
<proteinExistence type="predicted"/>
<evidence type="ECO:0000313" key="1">
    <source>
        <dbReference type="EMBL" id="GAX06960.1"/>
    </source>
</evidence>
<name>A0A1Z5IYQ1_9LACO</name>
<accession>A0A1Z5IYQ1</accession>
<protein>
    <submittedName>
        <fullName evidence="1">Uncharacterized protein</fullName>
    </submittedName>
</protein>
<organism evidence="1 2">
    <name type="scientific">Secundilactobacillus pentosiphilus</name>
    <dbReference type="NCBI Taxonomy" id="1714682"/>
    <lineage>
        <taxon>Bacteria</taxon>
        <taxon>Bacillati</taxon>
        <taxon>Bacillota</taxon>
        <taxon>Bacilli</taxon>
        <taxon>Lactobacillales</taxon>
        <taxon>Lactobacillaceae</taxon>
        <taxon>Secundilactobacillus</taxon>
    </lineage>
</organism>
<reference evidence="1 2" key="1">
    <citation type="submission" date="2015-11" db="EMBL/GenBank/DDBJ databases">
        <title>Draft genome sequences of new species of the genus Lactobacillus isolated from orchardgrass silage.</title>
        <authorList>
            <person name="Tohno M."/>
            <person name="Tanizawa Y."/>
            <person name="Arita M."/>
        </authorList>
    </citation>
    <scope>NUCLEOTIDE SEQUENCE [LARGE SCALE GENOMIC DNA]</scope>
    <source>
        <strain evidence="1 2">IWT25</strain>
    </source>
</reference>
<gene>
    <name evidence="1" type="ORF">IWT25_02308</name>
</gene>